<dbReference type="NCBIfam" id="TIGR01965">
    <property type="entry name" value="VCBS_repeat"/>
    <property type="match status" value="9"/>
</dbReference>
<dbReference type="InterPro" id="IPR040853">
    <property type="entry name" value="RapA2_cadherin-like"/>
</dbReference>
<feature type="region of interest" description="Disordered" evidence="1">
    <location>
        <begin position="2585"/>
        <end position="2604"/>
    </location>
</feature>
<feature type="region of interest" description="Disordered" evidence="1">
    <location>
        <begin position="3483"/>
        <end position="3525"/>
    </location>
</feature>
<feature type="domain" description="DUF4347" evidence="2">
    <location>
        <begin position="69"/>
        <end position="232"/>
    </location>
</feature>
<evidence type="ECO:0000313" key="4">
    <source>
        <dbReference type="EMBL" id="MBB2494499.1"/>
    </source>
</evidence>
<dbReference type="InterPro" id="IPR013783">
    <property type="entry name" value="Ig-like_fold"/>
</dbReference>
<evidence type="ECO:0000259" key="3">
    <source>
        <dbReference type="Pfam" id="PF17803"/>
    </source>
</evidence>
<feature type="domain" description="RapA2 cadherin-like" evidence="3">
    <location>
        <begin position="3083"/>
        <end position="3176"/>
    </location>
</feature>
<feature type="domain" description="RapA2 cadherin-like" evidence="3">
    <location>
        <begin position="2677"/>
        <end position="2781"/>
    </location>
</feature>
<dbReference type="InterPro" id="IPR025592">
    <property type="entry name" value="DUF4347"/>
</dbReference>
<feature type="domain" description="RapA2 cadherin-like" evidence="3">
    <location>
        <begin position="2556"/>
        <end position="2640"/>
    </location>
</feature>
<feature type="domain" description="RapA2 cadherin-like" evidence="3">
    <location>
        <begin position="2275"/>
        <end position="2380"/>
    </location>
</feature>
<feature type="compositionally biased region" description="Polar residues" evidence="1">
    <location>
        <begin position="2585"/>
        <end position="2601"/>
    </location>
</feature>
<dbReference type="Gene3D" id="2.60.40.10">
    <property type="entry name" value="Immunoglobulins"/>
    <property type="match status" value="6"/>
</dbReference>
<dbReference type="Pfam" id="PF14252">
    <property type="entry name" value="DUF4347"/>
    <property type="match status" value="1"/>
</dbReference>
<protein>
    <submittedName>
        <fullName evidence="4">DUF4347 domain-containing protein</fullName>
    </submittedName>
</protein>
<feature type="domain" description="RapA2 cadherin-like" evidence="3">
    <location>
        <begin position="3213"/>
        <end position="3301"/>
    </location>
</feature>
<evidence type="ECO:0000259" key="2">
    <source>
        <dbReference type="Pfam" id="PF14252"/>
    </source>
</evidence>
<dbReference type="RefSeq" id="WP_183088076.1">
    <property type="nucleotide sequence ID" value="NZ_JACJUD010000002.1"/>
</dbReference>
<proteinExistence type="predicted"/>
<accession>A0A7W4LJV0</accession>
<keyword evidence="5" id="KW-1185">Reference proteome</keyword>
<dbReference type="InterPro" id="IPR010221">
    <property type="entry name" value="VCBS_dom"/>
</dbReference>
<comment type="caution">
    <text evidence="4">The sequence shown here is derived from an EMBL/GenBank/DDBJ whole genome shotgun (WGS) entry which is preliminary data.</text>
</comment>
<dbReference type="EMBL" id="JACJUD010000002">
    <property type="protein sequence ID" value="MBB2494499.1"/>
    <property type="molecule type" value="Genomic_DNA"/>
</dbReference>
<evidence type="ECO:0000256" key="1">
    <source>
        <dbReference type="SAM" id="MobiDB-lite"/>
    </source>
</evidence>
<organism evidence="4 5">
    <name type="scientific">Aquipseudomonas ullengensis</name>
    <dbReference type="NCBI Taxonomy" id="2759166"/>
    <lineage>
        <taxon>Bacteria</taxon>
        <taxon>Pseudomonadati</taxon>
        <taxon>Pseudomonadota</taxon>
        <taxon>Gammaproteobacteria</taxon>
        <taxon>Pseudomonadales</taxon>
        <taxon>Pseudomonadaceae</taxon>
        <taxon>Aquipseudomonas</taxon>
    </lineage>
</organism>
<gene>
    <name evidence="4" type="ORF">H3H51_05660</name>
</gene>
<dbReference type="Gene3D" id="2.60.40.740">
    <property type="match status" value="1"/>
</dbReference>
<feature type="domain" description="RapA2 cadherin-like" evidence="3">
    <location>
        <begin position="2817"/>
        <end position="2916"/>
    </location>
</feature>
<evidence type="ECO:0000313" key="5">
    <source>
        <dbReference type="Proteomes" id="UP000542720"/>
    </source>
</evidence>
<reference evidence="4 5" key="1">
    <citation type="submission" date="2020-08" db="EMBL/GenBank/DDBJ databases">
        <authorList>
            <person name="Kim C.M."/>
        </authorList>
    </citation>
    <scope>NUCLEOTIDE SEQUENCE [LARGE SCALE GENOMIC DNA]</scope>
    <source>
        <strain evidence="4 5">UL070</strain>
    </source>
</reference>
<feature type="compositionally biased region" description="Polar residues" evidence="1">
    <location>
        <begin position="2979"/>
        <end position="2995"/>
    </location>
</feature>
<feature type="region of interest" description="Disordered" evidence="1">
    <location>
        <begin position="2968"/>
        <end position="2995"/>
    </location>
</feature>
<feature type="domain" description="RapA2 cadherin-like" evidence="3">
    <location>
        <begin position="2131"/>
        <end position="2234"/>
    </location>
</feature>
<feature type="domain" description="RapA2 cadherin-like" evidence="3">
    <location>
        <begin position="2952"/>
        <end position="3045"/>
    </location>
</feature>
<dbReference type="Pfam" id="PF17803">
    <property type="entry name" value="Cadherin_4"/>
    <property type="match status" value="8"/>
</dbReference>
<dbReference type="Proteomes" id="UP000542720">
    <property type="component" value="Unassembled WGS sequence"/>
</dbReference>
<sequence length="3525" mass="359674">MANILQKNRDSLRPQSHYLALEPRILFDGAAAVATEQQHNSGADHPIQDAHATPVETAATPAQSAPRHLLVIDSRVENREQLTQQLPPGVQALVIEQGQDGIAAIEQALETLGQVDSIQILSHGAAGQFTLGKTTLSSDNIGQFGHALQQWSDNLSEGADIQLYGCKVGAGEAGQTLVGELARWTGADVAASNDDTGARAAGGDWNLEVRSGDIDKGIALSSAALSGYDDLLANAAPTTSLPATSAQVLLGGNFTFTVNFDNTSSQAGYAPFIDLFLPATGKDGAGSATDDGITFVSAQYLGQTLTAQVITFDSNGQATHPLAVDASGNPLIINAATYGMRAGDQLVVLALPFASVTDGQPLIGIQITAKLSNLADTSFSNGTPELTIRARSGFQYGNDSLNNPASDPSLVESGSKSFVVRPTVLTFAQTVITPEGETATGPNFERTLQATVTPAAGQTLTDVVVTQPIPGNVIVTGITPGSGGVITSMTLYDGRTSTDPVVIAAALALNNDADLSNDLYISSFTVTYATLSAATTTNVTFFVPDTDLDGKPVINPVSGDDVTITFGGPSATGEWVPLDSRDVTAPATEIDVSGTGASTSFVAKSITLIKQVTIQTDLGTTGLTPGDTLKYDLNIAISDYFAFGKSFLEQGQFTVTDTLSDGQTLQGTPTLTVNFNGGGPQTITLIVSSTVNNADGSVTRTFDIGQSLLDAFGDRGWLNGDLAFDSDLEGATTAVISYLAVVGQSYAPPAGSPHSEINEGDKLSNNATVTATVLEDYINLTGSNESDTSSTVSSVPKSQIDIVLADLNDGGAPAPGVELKPGDEVTFRLSYDLVTGDYENLKLTAYLPLPLFDVSGISWQLGSGGEANVGQWVLGAGNTNADGTISVSNGPGNSVVFDLGSYVKANNITTGSRIEIEFTMLVGDQPFADGREFDVLAESSQTTTLEGKTVFNSSDVAVIASIAEPVLSISHGVVSSSNGTVSGTSGTWGAPGSSGVPPFSGSVTAITAVNGNVTGIDGGDTLRLATAIENSGGGAAFDVRTSVTLPTGLSFVGGSLANANLQIYRGDGTLLQAGSDYSVSGSTITFIDGAGTGGLLAGRPGTAADTSGANLVVITYDVTVSNSIAASRTLQSSASLLNYASAEGGDNFISGAPLSDTAGQQVAAPTITQGFAGGSLDDGDSSASHTTGANLVVGEGMLYDIVVTLPEGSTQSLRIDDLIPPGMRLDTSFASGAGYQLITTGFAGSVTFSGMTGVGGTLGADGVDARFTFSAAGATADNNTGNNSFTIRVHLIANNVAGNQEGVARTNDAQLIYSDPDGNTVNGSTAIDRTVDSNGTPTITVREPVLSVTQQLLTVPPLVGFDLGAVIDFTITLTNSSGYDAFDITLLDNLPTQLNGLTLVGKVYNGDATNNGGADFEIALVGSQYVLRSVSGANIDIGTGDSIVLTVRGTVNATANNAAIFTNIATAQWTSLDGNAGGTANPAGERTGVDGPLNGGSLNDYRSSASLIIPASTGFRISRVGGLDDTPAANPTNGINETVSIGEIVRYRVVANVPEGGRSGYQIQITLADGLEFIPANLNNVLIGLISNTGLTSSLGGSLVSSGDPTITGDQDTPQAGPIEPNLANPLTAVLNSSLISVSADGRTVTFSFGNLDTTDSNDNNLEGLALEFNVRVSNQASNQAGDHLAVTARDFVGNGATQISTSATLYQDIVEPSFTGMDKTVTTFDPNPGGSTGTATVEVVFTQNGGLPAYDAVLTDGFTGGSAYSLTSITVGSTTYLVGDLPADGISFSTSGSLTVNFDQLDVGTQVKVVYEVTVPNSALVAQANGTATLRWSSLPEDFTAWGGSSVGADGGATGERTGSGGVNDYVLSSAAGLGIIAGTLWNDTASATTSTTPDGTGLDGQTVTLTWAGTDNDFGTTGNNATFTTTTNASGQYSFGVLPSGLYRIDTPTGTINYTQPVGDLRIRIDSDGSTLGQIVVTLGEGVQQNANAGYVEQNDAPINTVPGTQSGSEDTPLSITGISVADVDANRDPNSASRTLTVTLSVLHGTLSLSSTPAGVTVGGANSAQMVLTGTLANLNSALANLRYLGSLNYNGNDTLTVLTNDQGNFGDKDGDGTPGETSQDALTDLDTVAIVLAPVNDAPVAVNDSALATEAGGANNTSLGVDPRGSVLSNDTDVDIATNGDVLSVVSITALKGAGSGDDVIQALVDDGTQYEIVGLYGTLKINATGRYEYVVDNSNALVQALRLSGQTLSESFSYEITDSGNPSNTANSIATLSVTIRGANDTPVGVDNVGTAVEAGGVANGSGGSDATGNVLPNDTDVDSVANGETKHVSGVRAILEGVAGPTVPVNTGTTSATGTSIAGLYGTLRIGADGSYRYVIDNNNATVQALAIGDTLTETFSYTVTDAGGLSGLAALTITLQGNQDNPIARNDSDTAQAGSVALSIPEVPATGNVITDSPGTDSDVDTIDNPANTKLQVNGIRQGIETAGGSLTSVSGTTTIPGLYGSLTINPDGSYSYDVDSNNATIRALPPGSTINEVFTYRIVDTANLTDLAQLTITISGVNDAPVVTNDTAQAVEAGGVNNQTAGVNPSGNVLSNDSDPDGDALSVSAISGGSVGVGLTGSYGTLTLNANGSYTYVVNNSLPAVQALRLSGNQLNETFSYTVRDARGGTSTAQLMVVISGQNDAPVAGNDTIVAQEKGGTANGTPGVDPDSIGNPGSFANLLNNDTDVDAGDSKTINGIRTGSEGAGGTFTSISGSQVIQGQYGTLTIHANGNYQYVVDNNLLAVQQLRQGQSLSDTFTYRMRDTAGLTDNAQLNVTIQGAWDAPVAYNNLAYGVAANPGGTGLDPSGNVLTDARFFLADSDIDQGDVLSVSGIRTGAEAGSGTAGAIGVALLGANGYGSLTLNADGSYSFAVDPNNATLQALGPEELRTEVFTYEVRDLGGLTDVAQLTVFIRGQDSAPVAGNDQGSAIEASGLNNATPGSNPSGNVLGNDTDIEDDILIVAAVRTGGESGSGTAGTPGTALRGLYGDLTLNANGSWTYVLDNDLPAVQALRTSGQTLTDTFTYTVEETLWGATDLAELVITIDGRNDTPIAVDDNATAVEAGGIGNGTPGTNPVGNVLGNDTDVDSVANGETQQVLGASSELGNSAGAGQVLQGRYGSLTLNADGSYQYVLNNNDPVVQALRTAGQTLREVFTYRMRDTTGAESTAQLNVLIQGANDNPVAQNDSNVASDQTRAPQATGNVLPNDGDVDSGERFQVVGIRTGAEGASGTTGSIGQTLVGRYGTLVINDDGSYTYTIDLTNSEVLAAAGLGQVLQDVFTYTMQDLAGATDQAELVIDLDIAAPYVPPPDDTDIDGQGGWRPYQHSTPAQNSVDLNFDPAIFVTPVVQNNSNLDQALSWGSDGSDLRMTLPVEMQSPFMQRLLPAVPGQFVGQSVDQSSFQSSLDLAWILGRQSRVDLTADGLLSDPSLFASGLQDMLGEQPTSSDETEAESTQTARSFQQQLQSAAKRLSPFGNSTPRS</sequence>
<feature type="compositionally biased region" description="Polar residues" evidence="1">
    <location>
        <begin position="3486"/>
        <end position="3510"/>
    </location>
</feature>
<name>A0A7W4LJV0_9GAMM</name>